<dbReference type="InterPro" id="IPR011042">
    <property type="entry name" value="6-blade_b-propeller_TolB-like"/>
</dbReference>
<dbReference type="EMBL" id="CP037968">
    <property type="protein sequence ID" value="QYZ80077.1"/>
    <property type="molecule type" value="Genomic_DNA"/>
</dbReference>
<dbReference type="PANTHER" id="PTHR36842:SF1">
    <property type="entry name" value="PROTEIN TOLB"/>
    <property type="match status" value="1"/>
</dbReference>
<comment type="similarity">
    <text evidence="1">Belongs to the TolB family.</text>
</comment>
<dbReference type="InterPro" id="IPR011659">
    <property type="entry name" value="WD40"/>
</dbReference>
<dbReference type="PANTHER" id="PTHR36842">
    <property type="entry name" value="PROTEIN TOLB HOMOLOG"/>
    <property type="match status" value="1"/>
</dbReference>
<organism evidence="3 4">
    <name type="scientific">Methanofollis formosanus</name>
    <dbReference type="NCBI Taxonomy" id="299308"/>
    <lineage>
        <taxon>Archaea</taxon>
        <taxon>Methanobacteriati</taxon>
        <taxon>Methanobacteriota</taxon>
        <taxon>Stenosarchaea group</taxon>
        <taxon>Methanomicrobia</taxon>
        <taxon>Methanomicrobiales</taxon>
        <taxon>Methanomicrobiaceae</taxon>
        <taxon>Methanofollis</taxon>
    </lineage>
</organism>
<dbReference type="Pfam" id="PF07676">
    <property type="entry name" value="PD40"/>
    <property type="match status" value="2"/>
</dbReference>
<protein>
    <submittedName>
        <fullName evidence="3">Uncharacterized protein</fullName>
    </submittedName>
</protein>
<dbReference type="KEGG" id="mfk:E2N92_11890"/>
<reference evidence="3" key="1">
    <citation type="journal article" date="2005" name="Int. J. Syst. Evol. Microbiol.">
        <title>Methanofollis formosanus sp. nov., isolated from a fish pond.</title>
        <authorList>
            <person name="Wu S.Y."/>
            <person name="Chen S.C."/>
            <person name="Lai M.C."/>
        </authorList>
    </citation>
    <scope>NUCLEOTIDE SEQUENCE</scope>
    <source>
        <strain evidence="3">ML15</strain>
    </source>
</reference>
<dbReference type="Proteomes" id="UP000826709">
    <property type="component" value="Chromosome"/>
</dbReference>
<gene>
    <name evidence="3" type="ORF">E2N92_11890</name>
</gene>
<reference evidence="3" key="2">
    <citation type="submission" date="2019-03" db="EMBL/GenBank/DDBJ databases">
        <authorList>
            <person name="Chen S.-C."/>
            <person name="Wu S.-Y."/>
            <person name="Lai M.-C."/>
        </authorList>
    </citation>
    <scope>NUCLEOTIDE SEQUENCE</scope>
    <source>
        <strain evidence="3">ML15</strain>
    </source>
</reference>
<evidence type="ECO:0000313" key="4">
    <source>
        <dbReference type="Proteomes" id="UP000826709"/>
    </source>
</evidence>
<evidence type="ECO:0000256" key="1">
    <source>
        <dbReference type="ARBA" id="ARBA00009820"/>
    </source>
</evidence>
<feature type="transmembrane region" description="Helical" evidence="2">
    <location>
        <begin position="364"/>
        <end position="385"/>
    </location>
</feature>
<keyword evidence="4" id="KW-1185">Reference proteome</keyword>
<keyword evidence="2" id="KW-0812">Transmembrane</keyword>
<sequence length="390" mass="43273">MLQRIRHMNRPRSSPYNKQYFHGLSIPCITMFLLFILLVHAASADVRDPVQLTDAHIEGTCLYPSWSPDGTRIAYQGNSSLWIMRSDGSEKTRLPVDSPVVHPGWSPAGDEIAFSQSDGEELDVWAIRSDGTGAIRLTNAPYDDFFISWSPDGTKIAFFSNRSGSRELWVMKADGSNQHRVFDGEVCDYQLVDTIDVRISWSPSGDQIAIPSFADSRYDIWIADVSGGKKTPLLLKWAFNPKWSPEEKDIAYFSMDVWTIRPDGSGGCQLTDDGCSGGMALGWSPSGRKIAYSSCGEVKVMDWDGSAQQTVKPLGPPVSRELYWSPTGDTIIMSDGREIYLIELDEHTRDNAALAGEDDRMSPVPGFIAISSAFALVLLWCCISFRKKCA</sequence>
<dbReference type="Gene3D" id="2.120.10.30">
    <property type="entry name" value="TolB, C-terminal domain"/>
    <property type="match status" value="2"/>
</dbReference>
<evidence type="ECO:0000313" key="3">
    <source>
        <dbReference type="EMBL" id="QYZ80077.1"/>
    </source>
</evidence>
<accession>A0A8G1A2P6</accession>
<dbReference type="SUPFAM" id="SSF82171">
    <property type="entry name" value="DPP6 N-terminal domain-like"/>
    <property type="match status" value="2"/>
</dbReference>
<name>A0A8G1A2P6_9EURY</name>
<keyword evidence="2" id="KW-1133">Transmembrane helix</keyword>
<dbReference type="AlphaFoldDB" id="A0A8G1A2P6"/>
<proteinExistence type="inferred from homology"/>
<keyword evidence="2" id="KW-0472">Membrane</keyword>
<evidence type="ECO:0000256" key="2">
    <source>
        <dbReference type="SAM" id="Phobius"/>
    </source>
</evidence>